<protein>
    <recommendedName>
        <fullName evidence="3">VOC domain-containing protein</fullName>
    </recommendedName>
</protein>
<evidence type="ECO:0000313" key="1">
    <source>
        <dbReference type="EMBL" id="GEO00928.1"/>
    </source>
</evidence>
<organism evidence="1 2">
    <name type="scientific">Novosphingobium sediminis</name>
    <dbReference type="NCBI Taxonomy" id="707214"/>
    <lineage>
        <taxon>Bacteria</taxon>
        <taxon>Pseudomonadati</taxon>
        <taxon>Pseudomonadota</taxon>
        <taxon>Alphaproteobacteria</taxon>
        <taxon>Sphingomonadales</taxon>
        <taxon>Sphingomonadaceae</taxon>
        <taxon>Novosphingobium</taxon>
    </lineage>
</organism>
<dbReference type="InterPro" id="IPR029068">
    <property type="entry name" value="Glyas_Bleomycin-R_OHBP_Dase"/>
</dbReference>
<evidence type="ECO:0008006" key="3">
    <source>
        <dbReference type="Google" id="ProtNLM"/>
    </source>
</evidence>
<dbReference type="OrthoDB" id="512901at2"/>
<dbReference type="RefSeq" id="WP_147160254.1">
    <property type="nucleotide sequence ID" value="NZ_BJYR01000018.1"/>
</dbReference>
<dbReference type="AlphaFoldDB" id="A0A512AMJ6"/>
<dbReference type="SUPFAM" id="SSF54593">
    <property type="entry name" value="Glyoxalase/Bleomycin resistance protein/Dihydroxybiphenyl dioxygenase"/>
    <property type="match status" value="1"/>
</dbReference>
<dbReference type="Proteomes" id="UP000321464">
    <property type="component" value="Unassembled WGS sequence"/>
</dbReference>
<proteinExistence type="predicted"/>
<dbReference type="EMBL" id="BJYR01000018">
    <property type="protein sequence ID" value="GEO00928.1"/>
    <property type="molecule type" value="Genomic_DNA"/>
</dbReference>
<keyword evidence="2" id="KW-1185">Reference proteome</keyword>
<evidence type="ECO:0000313" key="2">
    <source>
        <dbReference type="Proteomes" id="UP000321464"/>
    </source>
</evidence>
<gene>
    <name evidence="1" type="ORF">NSE01_27600</name>
</gene>
<accession>A0A512AMJ6</accession>
<name>A0A512AMJ6_9SPHN</name>
<reference evidence="1 2" key="1">
    <citation type="submission" date="2019-07" db="EMBL/GenBank/DDBJ databases">
        <title>Whole genome shotgun sequence of Novosphingobium sediminis NBRC 106119.</title>
        <authorList>
            <person name="Hosoyama A."/>
            <person name="Uohara A."/>
            <person name="Ohji S."/>
            <person name="Ichikawa N."/>
        </authorList>
    </citation>
    <scope>NUCLEOTIDE SEQUENCE [LARGE SCALE GENOMIC DNA]</scope>
    <source>
        <strain evidence="1 2">NBRC 106119</strain>
    </source>
</reference>
<sequence>MKLVHASMPADDPRFAAEVLANIMGGEAIPFPPGGPDAWMAWSGDGAIELEVIPRGAPLRYEADQGNWRAGSKAVRETEVHFAISVARSADEVLRIAQDAGWKARHCDRGNGLFDLVEVWVDGCFMIEFMDPAQTARYEEVVTPANWKRFLAEMQGA</sequence>
<comment type="caution">
    <text evidence="1">The sequence shown here is derived from an EMBL/GenBank/DDBJ whole genome shotgun (WGS) entry which is preliminary data.</text>
</comment>